<dbReference type="OrthoDB" id="6407690at2759"/>
<sequence length="437" mass="52431">MEFFDNPDVPSLRQIAMTNLAITVCRDPKILDFVKSNGCSSFIFPSKVIHKYLKVKNPAKETWKWKDLEQKRYLLSQRSVREKKTNEIEWEIRKNILPFARWEKLVIERASSLPNPLQHELLDMARIVSIEMDKWIQHHSPIWPNFSEIARNFQYEFQWNSFGKIDPERTTMKLITNEKIDIIGRYILASIYGLTYKIPNQEKVPYEIVRMYRRRELPLFMSSALIEMNRFRQKDVFSTKGYEQKLLFLKNVLENECLKYEDFVFYVSSLQDHEREALFQCCAFKILRLYFLEWPLQCKFLNVAEQLLPYFTEFDFRDTLKFIIYGRIMLGWTDFNYIHLLKGFWSLSSSDLKESTKTHSIYKLLMRIINFPVGKNFPSEILFQKFHKYGLEFTYSGIEYCLYRDEVNKRNSFLCEFLESTSKPEFVTTTSILSRIL</sequence>
<dbReference type="AlphaFoldDB" id="A0A8X6LA58"/>
<dbReference type="Proteomes" id="UP000887116">
    <property type="component" value="Unassembled WGS sequence"/>
</dbReference>
<name>A0A8X6LA58_TRICU</name>
<protein>
    <submittedName>
        <fullName evidence="1">Uncharacterized protein</fullName>
    </submittedName>
</protein>
<gene>
    <name evidence="1" type="primary">NCL1_40015</name>
    <name evidence="1" type="ORF">TNCT_238171</name>
</gene>
<reference evidence="1" key="1">
    <citation type="submission" date="2020-07" db="EMBL/GenBank/DDBJ databases">
        <title>Multicomponent nature underlies the extraordinary mechanical properties of spider dragline silk.</title>
        <authorList>
            <person name="Kono N."/>
            <person name="Nakamura H."/>
            <person name="Mori M."/>
            <person name="Yoshida Y."/>
            <person name="Ohtoshi R."/>
            <person name="Malay A.D."/>
            <person name="Moran D.A.P."/>
            <person name="Tomita M."/>
            <person name="Numata K."/>
            <person name="Arakawa K."/>
        </authorList>
    </citation>
    <scope>NUCLEOTIDE SEQUENCE</scope>
</reference>
<comment type="caution">
    <text evidence="1">The sequence shown here is derived from an EMBL/GenBank/DDBJ whole genome shotgun (WGS) entry which is preliminary data.</text>
</comment>
<keyword evidence="2" id="KW-1185">Reference proteome</keyword>
<dbReference type="EMBL" id="BMAO01005384">
    <property type="protein sequence ID" value="GFR01152.1"/>
    <property type="molecule type" value="Genomic_DNA"/>
</dbReference>
<evidence type="ECO:0000313" key="1">
    <source>
        <dbReference type="EMBL" id="GFR01152.1"/>
    </source>
</evidence>
<organism evidence="1 2">
    <name type="scientific">Trichonephila clavata</name>
    <name type="common">Joro spider</name>
    <name type="synonym">Nephila clavata</name>
    <dbReference type="NCBI Taxonomy" id="2740835"/>
    <lineage>
        <taxon>Eukaryota</taxon>
        <taxon>Metazoa</taxon>
        <taxon>Ecdysozoa</taxon>
        <taxon>Arthropoda</taxon>
        <taxon>Chelicerata</taxon>
        <taxon>Arachnida</taxon>
        <taxon>Araneae</taxon>
        <taxon>Araneomorphae</taxon>
        <taxon>Entelegynae</taxon>
        <taxon>Araneoidea</taxon>
        <taxon>Nephilidae</taxon>
        <taxon>Trichonephila</taxon>
    </lineage>
</organism>
<accession>A0A8X6LA58</accession>
<proteinExistence type="predicted"/>
<evidence type="ECO:0000313" key="2">
    <source>
        <dbReference type="Proteomes" id="UP000887116"/>
    </source>
</evidence>